<gene>
    <name evidence="2" type="ORF">AMK59_5365</name>
</gene>
<protein>
    <recommendedName>
        <fullName evidence="1">PiggyBac transposable element-derived protein domain-containing protein</fullName>
    </recommendedName>
</protein>
<dbReference type="Proteomes" id="UP000051574">
    <property type="component" value="Unassembled WGS sequence"/>
</dbReference>
<evidence type="ECO:0000259" key="1">
    <source>
        <dbReference type="Pfam" id="PF13843"/>
    </source>
</evidence>
<accession>A0A0T6B0D6</accession>
<evidence type="ECO:0000313" key="3">
    <source>
        <dbReference type="Proteomes" id="UP000051574"/>
    </source>
</evidence>
<dbReference type="Pfam" id="PF13843">
    <property type="entry name" value="DDE_Tnp_1_7"/>
    <property type="match status" value="1"/>
</dbReference>
<feature type="non-terminal residue" evidence="2">
    <location>
        <position position="1"/>
    </location>
</feature>
<reference evidence="2 3" key="1">
    <citation type="submission" date="2015-09" db="EMBL/GenBank/DDBJ databases">
        <title>Draft genome of the scarab beetle Oryctes borbonicus.</title>
        <authorList>
            <person name="Meyer J.M."/>
            <person name="Markov G.V."/>
            <person name="Baskaran P."/>
            <person name="Herrmann M."/>
            <person name="Sommer R.J."/>
            <person name="Roedelsperger C."/>
        </authorList>
    </citation>
    <scope>NUCLEOTIDE SEQUENCE [LARGE SCALE GENOMIC DNA]</scope>
    <source>
        <strain evidence="2">OB123</strain>
        <tissue evidence="2">Whole animal</tissue>
    </source>
</reference>
<dbReference type="OrthoDB" id="6146839at2759"/>
<sequence>KKCYLTGILKINRKSIPDSRKKPKPSKNKSVAYKRGQTMLLFWKDKRVITLLSISDSAGFVTKILRKFGKGVEQNVEKPKVVINYATSIGDVDRHCKLLFLRKSLKWLKKMFFWDMQVCAINSYTV</sequence>
<name>A0A0T6B0D6_9SCAR</name>
<proteinExistence type="predicted"/>
<dbReference type="PANTHER" id="PTHR46599:SF3">
    <property type="entry name" value="PIGGYBAC TRANSPOSABLE ELEMENT-DERIVED PROTEIN 4"/>
    <property type="match status" value="1"/>
</dbReference>
<feature type="domain" description="PiggyBac transposable element-derived protein" evidence="1">
    <location>
        <begin position="2"/>
        <end position="124"/>
    </location>
</feature>
<keyword evidence="3" id="KW-1185">Reference proteome</keyword>
<organism evidence="2 3">
    <name type="scientific">Oryctes borbonicus</name>
    <dbReference type="NCBI Taxonomy" id="1629725"/>
    <lineage>
        <taxon>Eukaryota</taxon>
        <taxon>Metazoa</taxon>
        <taxon>Ecdysozoa</taxon>
        <taxon>Arthropoda</taxon>
        <taxon>Hexapoda</taxon>
        <taxon>Insecta</taxon>
        <taxon>Pterygota</taxon>
        <taxon>Neoptera</taxon>
        <taxon>Endopterygota</taxon>
        <taxon>Coleoptera</taxon>
        <taxon>Polyphaga</taxon>
        <taxon>Scarabaeiformia</taxon>
        <taxon>Scarabaeidae</taxon>
        <taxon>Dynastinae</taxon>
        <taxon>Oryctes</taxon>
    </lineage>
</organism>
<dbReference type="EMBL" id="LJIG01016374">
    <property type="protein sequence ID" value="KRT80794.1"/>
    <property type="molecule type" value="Genomic_DNA"/>
</dbReference>
<evidence type="ECO:0000313" key="2">
    <source>
        <dbReference type="EMBL" id="KRT80794.1"/>
    </source>
</evidence>
<dbReference type="InterPro" id="IPR029526">
    <property type="entry name" value="PGBD"/>
</dbReference>
<dbReference type="PANTHER" id="PTHR46599">
    <property type="entry name" value="PIGGYBAC TRANSPOSABLE ELEMENT-DERIVED PROTEIN 4"/>
    <property type="match status" value="1"/>
</dbReference>
<comment type="caution">
    <text evidence="2">The sequence shown here is derived from an EMBL/GenBank/DDBJ whole genome shotgun (WGS) entry which is preliminary data.</text>
</comment>
<dbReference type="AlphaFoldDB" id="A0A0T6B0D6"/>